<feature type="domain" description="Beta-lactamase-related" evidence="3">
    <location>
        <begin position="64"/>
        <end position="342"/>
    </location>
</feature>
<dbReference type="HOGENOM" id="CLU_020027_3_1_9"/>
<dbReference type="STRING" id="1423814.HMPREF0549_1811"/>
<evidence type="ECO:0000313" key="5">
    <source>
        <dbReference type="Proteomes" id="UP000004483"/>
    </source>
</evidence>
<proteinExistence type="predicted"/>
<dbReference type="Pfam" id="PF00144">
    <property type="entry name" value="Beta-lactamase"/>
    <property type="match status" value="1"/>
</dbReference>
<reference evidence="4 5" key="1">
    <citation type="submission" date="2009-01" db="EMBL/GenBank/DDBJ databases">
        <authorList>
            <person name="Qin X."/>
            <person name="Bachman B."/>
            <person name="Battles P."/>
            <person name="Bell A."/>
            <person name="Bess C."/>
            <person name="Bickham C."/>
            <person name="Chaboub L."/>
            <person name="Chen D."/>
            <person name="Coyle M."/>
            <person name="Deiros D.R."/>
            <person name="Dinh H."/>
            <person name="Forbes L."/>
            <person name="Fowler G."/>
            <person name="Francisco L."/>
            <person name="Fu Q."/>
            <person name="Gubbala S."/>
            <person name="Hale W."/>
            <person name="Han Y."/>
            <person name="Hemphill L."/>
            <person name="Highlander S.K."/>
            <person name="Hirani K."/>
            <person name="Hogues M."/>
            <person name="Jackson L."/>
            <person name="Jakkamsetti A."/>
            <person name="Javaid M."/>
            <person name="Jiang H."/>
            <person name="Korchina V."/>
            <person name="Kovar C."/>
            <person name="Lara F."/>
            <person name="Lee S."/>
            <person name="Mata R."/>
            <person name="Mathew T."/>
            <person name="Moen C."/>
            <person name="Morales K."/>
            <person name="Munidasa M."/>
            <person name="Nazareth L."/>
            <person name="Ngo R."/>
            <person name="Nguyen L."/>
            <person name="Okwuonu G."/>
            <person name="Ongeri F."/>
            <person name="Patil S."/>
            <person name="Petrosino J."/>
            <person name="Pham C."/>
            <person name="Pham P."/>
            <person name="Pu L.-L."/>
            <person name="Puazo M."/>
            <person name="Raj R."/>
            <person name="Reid J."/>
            <person name="Rouhana J."/>
            <person name="Saada N."/>
            <person name="Shang Y."/>
            <person name="Simmons D."/>
            <person name="Thornton R."/>
            <person name="Warren J."/>
            <person name="Weissenberger G."/>
            <person name="Zhang J."/>
            <person name="Zhang L."/>
            <person name="Zhou C."/>
            <person name="Zhu D."/>
            <person name="Muzny D."/>
            <person name="Worley K."/>
            <person name="Gibbs R."/>
        </authorList>
    </citation>
    <scope>NUCLEOTIDE SEQUENCE [LARGE SCALE GENOMIC DNA]</scope>
    <source>
        <strain evidence="4 5">ATCC 49540</strain>
    </source>
</reference>
<dbReference type="EMBL" id="ACGV01000195">
    <property type="protein sequence ID" value="EEJ39704.1"/>
    <property type="molecule type" value="Genomic_DNA"/>
</dbReference>
<evidence type="ECO:0000313" key="4">
    <source>
        <dbReference type="EMBL" id="EEJ39704.1"/>
    </source>
</evidence>
<gene>
    <name evidence="4" type="ORF">HMPREF0549_1811</name>
</gene>
<dbReference type="PANTHER" id="PTHR46825">
    <property type="entry name" value="D-ALANYL-D-ALANINE-CARBOXYPEPTIDASE/ENDOPEPTIDASE AMPH"/>
    <property type="match status" value="1"/>
</dbReference>
<organism evidence="4 5">
    <name type="scientific">Limosilactobacillus vaginalis DSM 5837 = ATCC 49540</name>
    <dbReference type="NCBI Taxonomy" id="1423814"/>
    <lineage>
        <taxon>Bacteria</taxon>
        <taxon>Bacillati</taxon>
        <taxon>Bacillota</taxon>
        <taxon>Bacilli</taxon>
        <taxon>Lactobacillales</taxon>
        <taxon>Lactobacillaceae</taxon>
        <taxon>Limosilactobacillus</taxon>
    </lineage>
</organism>
<dbReference type="PANTHER" id="PTHR46825:SF11">
    <property type="entry name" value="PENICILLIN-BINDING PROTEIN 4"/>
    <property type="match status" value="1"/>
</dbReference>
<sequence>MPGLLNKTKIKLYYLAFIIWGMIMKRLNLFIFLMFCSFGLFLVSTQQQANAAAVDKQTQTQLHDYLKSHHINGVILVNGKGSQAVTIANNETTNKKQIVKANRLFPTASLQKIVTGTAIYQLTQKKQLGWDTSLNTYFPQIDGSEDITIRELMNHTSGLVNNDRPAVPLKGQKQQITYMLGHMRNDHVHTWDYQDVDYELLAAIISKQSHSSYNAYIHRNFAKPLHLHQIKDFSEVAKKEVPQPMDPAIDWHQVTVTTSSDFGAGNLFISPNNYWKFIYNYVLKDPKMITEFYQESQKQEVAYFGGVYFDGDIIRANGSIPGYNACVIANYKTKKMIMFFSNNIDYLTLKTVSDDLMHNYMGA</sequence>
<evidence type="ECO:0000256" key="1">
    <source>
        <dbReference type="ARBA" id="ARBA00004370"/>
    </source>
</evidence>
<dbReference type="GO" id="GO:0016020">
    <property type="term" value="C:membrane"/>
    <property type="evidence" value="ECO:0007669"/>
    <property type="project" value="UniProtKB-SubCell"/>
</dbReference>
<keyword evidence="2" id="KW-0472">Membrane</keyword>
<protein>
    <submittedName>
        <fullName evidence="4">Beta-lactamase</fullName>
    </submittedName>
</protein>
<dbReference type="AlphaFoldDB" id="C2EWH5"/>
<evidence type="ECO:0000256" key="2">
    <source>
        <dbReference type="ARBA" id="ARBA00023136"/>
    </source>
</evidence>
<accession>C2EWH5</accession>
<dbReference type="InterPro" id="IPR001466">
    <property type="entry name" value="Beta-lactam-related"/>
</dbReference>
<dbReference type="SUPFAM" id="SSF56601">
    <property type="entry name" value="beta-lactamase/transpeptidase-like"/>
    <property type="match status" value="1"/>
</dbReference>
<dbReference type="Proteomes" id="UP000004483">
    <property type="component" value="Unassembled WGS sequence"/>
</dbReference>
<dbReference type="eggNOG" id="COG1680">
    <property type="taxonomic scope" value="Bacteria"/>
</dbReference>
<dbReference type="InterPro" id="IPR012338">
    <property type="entry name" value="Beta-lactam/transpept-like"/>
</dbReference>
<dbReference type="InterPro" id="IPR050491">
    <property type="entry name" value="AmpC-like"/>
</dbReference>
<comment type="caution">
    <text evidence="4">The sequence shown here is derived from an EMBL/GenBank/DDBJ whole genome shotgun (WGS) entry which is preliminary data.</text>
</comment>
<dbReference type="Gene3D" id="3.40.710.10">
    <property type="entry name" value="DD-peptidase/beta-lactamase superfamily"/>
    <property type="match status" value="1"/>
</dbReference>
<comment type="subcellular location">
    <subcellularLocation>
        <location evidence="1">Membrane</location>
    </subcellularLocation>
</comment>
<name>C2EWH5_9LACO</name>
<evidence type="ECO:0000259" key="3">
    <source>
        <dbReference type="Pfam" id="PF00144"/>
    </source>
</evidence>